<accession>A0A7C1NXS4</accession>
<gene>
    <name evidence="2" type="ORF">ENI13_01035</name>
</gene>
<dbReference type="NCBIfam" id="TIGR02532">
    <property type="entry name" value="IV_pilin_GFxxxE"/>
    <property type="match status" value="1"/>
</dbReference>
<keyword evidence="1" id="KW-0812">Transmembrane</keyword>
<dbReference type="Proteomes" id="UP000885695">
    <property type="component" value="Unassembled WGS sequence"/>
</dbReference>
<evidence type="ECO:0000313" key="2">
    <source>
        <dbReference type="EMBL" id="HEB13544.1"/>
    </source>
</evidence>
<evidence type="ECO:0000256" key="1">
    <source>
        <dbReference type="SAM" id="Phobius"/>
    </source>
</evidence>
<dbReference type="Gene3D" id="3.30.700.10">
    <property type="entry name" value="Glycoprotein, Type 4 Pilin"/>
    <property type="match status" value="1"/>
</dbReference>
<dbReference type="Pfam" id="PF07963">
    <property type="entry name" value="N_methyl"/>
    <property type="match status" value="1"/>
</dbReference>
<keyword evidence="1" id="KW-1133">Transmembrane helix</keyword>
<sequence>MARDLSLLTGKSKGFTIPELLVVVAIISLLTALTLPNWRAGEKSLALQRSAFKLAQDIRRTEEMSLRAEAFTCQEGNITGYGMVFNTSSPDTYTLFADCDGDNTYGAGDSEVEILEFEGNTVISNLVPGPWASVVFVPPTPLIWLKPGSPQEIQIQLTSTGGSQTREVTITRKGIIDIE</sequence>
<reference evidence="2" key="1">
    <citation type="journal article" date="2020" name="mSystems">
        <title>Genome- and Community-Level Interaction Insights into Carbon Utilization and Element Cycling Functions of Hydrothermarchaeota in Hydrothermal Sediment.</title>
        <authorList>
            <person name="Zhou Z."/>
            <person name="Liu Y."/>
            <person name="Xu W."/>
            <person name="Pan J."/>
            <person name="Luo Z.H."/>
            <person name="Li M."/>
        </authorList>
    </citation>
    <scope>NUCLEOTIDE SEQUENCE [LARGE SCALE GENOMIC DNA]</scope>
    <source>
        <strain evidence="2">HyVt-369</strain>
    </source>
</reference>
<protein>
    <submittedName>
        <fullName evidence="2">Type II secretion system protein</fullName>
    </submittedName>
</protein>
<dbReference type="InterPro" id="IPR045584">
    <property type="entry name" value="Pilin-like"/>
</dbReference>
<dbReference type="InterPro" id="IPR012902">
    <property type="entry name" value="N_methyl_site"/>
</dbReference>
<dbReference type="AlphaFoldDB" id="A0A7C1NXS4"/>
<dbReference type="EMBL" id="DRHL01000056">
    <property type="protein sequence ID" value="HEB13544.1"/>
    <property type="molecule type" value="Genomic_DNA"/>
</dbReference>
<dbReference type="SUPFAM" id="SSF54523">
    <property type="entry name" value="Pili subunits"/>
    <property type="match status" value="1"/>
</dbReference>
<feature type="transmembrane region" description="Helical" evidence="1">
    <location>
        <begin position="20"/>
        <end position="38"/>
    </location>
</feature>
<name>A0A7C1NXS4_UNCC3</name>
<organism evidence="2">
    <name type="scientific">candidate division CPR3 bacterium</name>
    <dbReference type="NCBI Taxonomy" id="2268181"/>
    <lineage>
        <taxon>Bacteria</taxon>
        <taxon>Bacteria division CPR3</taxon>
    </lineage>
</organism>
<proteinExistence type="predicted"/>
<comment type="caution">
    <text evidence="2">The sequence shown here is derived from an EMBL/GenBank/DDBJ whole genome shotgun (WGS) entry which is preliminary data.</text>
</comment>
<keyword evidence="1" id="KW-0472">Membrane</keyword>